<dbReference type="GeneID" id="108563755"/>
<evidence type="ECO:0000256" key="3">
    <source>
        <dbReference type="ARBA" id="ARBA00015636"/>
    </source>
</evidence>
<dbReference type="SUPFAM" id="SSF54197">
    <property type="entry name" value="HIT-like"/>
    <property type="match status" value="1"/>
</dbReference>
<evidence type="ECO:0000256" key="1">
    <source>
        <dbReference type="ARBA" id="ARBA00010208"/>
    </source>
</evidence>
<organism evidence="6 7">
    <name type="scientific">Nicrophorus vespilloides</name>
    <name type="common">Boreal carrion beetle</name>
    <dbReference type="NCBI Taxonomy" id="110193"/>
    <lineage>
        <taxon>Eukaryota</taxon>
        <taxon>Metazoa</taxon>
        <taxon>Ecdysozoa</taxon>
        <taxon>Arthropoda</taxon>
        <taxon>Hexapoda</taxon>
        <taxon>Insecta</taxon>
        <taxon>Pterygota</taxon>
        <taxon>Neoptera</taxon>
        <taxon>Endopterygota</taxon>
        <taxon>Coleoptera</taxon>
        <taxon>Polyphaga</taxon>
        <taxon>Staphyliniformia</taxon>
        <taxon>Silphidae</taxon>
        <taxon>Nicrophorinae</taxon>
        <taxon>Nicrophorus</taxon>
    </lineage>
</organism>
<dbReference type="InterPro" id="IPR011145">
    <property type="entry name" value="Scavenger_mRNA_decap_enz_N"/>
</dbReference>
<protein>
    <recommendedName>
        <fullName evidence="3 5">m7GpppX diphosphatase</fullName>
        <ecNumber evidence="2 5">3.6.1.59</ecNumber>
    </recommendedName>
</protein>
<comment type="catalytic activity">
    <reaction evidence="4 5">
        <text>a 5'-end (N(7)-methyl 5'-triphosphoguanosine)-ribonucleoside in mRNA + H2O = N(7)-methyl-GMP + a 5'-end diphospho-ribonucleoside in mRNA + 2 H(+)</text>
        <dbReference type="Rhea" id="RHEA:65388"/>
        <dbReference type="Rhea" id="RHEA-COMP:17165"/>
        <dbReference type="Rhea" id="RHEA-COMP:17167"/>
        <dbReference type="ChEBI" id="CHEBI:15377"/>
        <dbReference type="ChEBI" id="CHEBI:15378"/>
        <dbReference type="ChEBI" id="CHEBI:58285"/>
        <dbReference type="ChEBI" id="CHEBI:156461"/>
        <dbReference type="ChEBI" id="CHEBI:167616"/>
        <dbReference type="EC" id="3.6.1.59"/>
    </reaction>
</comment>
<dbReference type="SUPFAM" id="SSF102860">
    <property type="entry name" value="mRNA decapping enzyme DcpS N-terminal domain"/>
    <property type="match status" value="1"/>
</dbReference>
<dbReference type="InterPro" id="IPR008594">
    <property type="entry name" value="DcpS/DCS2"/>
</dbReference>
<evidence type="ECO:0000256" key="4">
    <source>
        <dbReference type="ARBA" id="ARBA00048222"/>
    </source>
</evidence>
<dbReference type="PANTHER" id="PTHR12978">
    <property type="entry name" value="HISTIDINE TRIAD HIT PROTEIN MEMBER"/>
    <property type="match status" value="1"/>
</dbReference>
<dbReference type="PIRSF" id="PIRSF028973">
    <property type="entry name" value="Scavenger_mRNA_decap_enz"/>
    <property type="match status" value="1"/>
</dbReference>
<evidence type="ECO:0000256" key="2">
    <source>
        <dbReference type="ARBA" id="ARBA00012520"/>
    </source>
</evidence>
<dbReference type="Pfam" id="PF05652">
    <property type="entry name" value="DcpS"/>
    <property type="match status" value="1"/>
</dbReference>
<dbReference type="Gene3D" id="3.30.200.40">
    <property type="entry name" value="Scavenger mRNA decapping enzyme, N-terminal domain"/>
    <property type="match status" value="1"/>
</dbReference>
<dbReference type="EC" id="3.6.1.59" evidence="2 5"/>
<keyword evidence="5" id="KW-0378">Hydrolase</keyword>
<dbReference type="InterPro" id="IPR036265">
    <property type="entry name" value="HIT-like_sf"/>
</dbReference>
<evidence type="ECO:0000313" key="6">
    <source>
        <dbReference type="Proteomes" id="UP000695000"/>
    </source>
</evidence>
<comment type="subcellular location">
    <subcellularLocation>
        <location evidence="5">Nucleus</location>
    </subcellularLocation>
</comment>
<keyword evidence="5" id="KW-0507">mRNA processing</keyword>
<dbReference type="Gene3D" id="3.30.428.10">
    <property type="entry name" value="HIT-like"/>
    <property type="match status" value="1"/>
</dbReference>
<keyword evidence="6" id="KW-1185">Reference proteome</keyword>
<dbReference type="PANTHER" id="PTHR12978:SF0">
    <property type="entry name" value="M7GPPPX DIPHOSPHATASE"/>
    <property type="match status" value="1"/>
</dbReference>
<keyword evidence="5" id="KW-0539">Nucleus</keyword>
<dbReference type="Pfam" id="PF11969">
    <property type="entry name" value="DcpS_C"/>
    <property type="match status" value="1"/>
</dbReference>
<comment type="function">
    <text evidence="5">Decapping scavenger enzyme that catalyzes the cleavage of a residual cap structure following the degradation of mRNAs by the 3'-&gt;5' exosome-mediated mRNA decay pathway.</text>
</comment>
<accession>A0ABM1MTV4</accession>
<sequence length="330" mass="38130">MSNMSSNESEPVCKKPKIETEIEKESVEGETNVHKDLKNFSAFSLDKILYNNSNRKSVCLQGSFDGLSGTAIVLLEKTAFEDEKLKEKGAFFNEKSELKQIFQNDIYGNYECFPEYNPIKTTIIHPATDKHISKYSGNISFMVDETPELYKNIILPHIIEEQFDLSWLYNILDHKKEVERIIYEDNSESNGFVLLPDMKWDGKTIETLHILALVHTRGIKSLRDLSKDHLTLLKNIQTIGQNIIQEKYNIPASQLRVYLHYQPSFYHLHVHFTYLQFDAPGIYTERAHLLSNVISNLELLSDYYQKVSLPFVVQENSTLCKILKSKGILN</sequence>
<dbReference type="Proteomes" id="UP000695000">
    <property type="component" value="Unplaced"/>
</dbReference>
<dbReference type="RefSeq" id="XP_017778004.1">
    <property type="nucleotide sequence ID" value="XM_017922515.1"/>
</dbReference>
<reference evidence="7" key="1">
    <citation type="submission" date="2025-08" db="UniProtKB">
        <authorList>
            <consortium name="RefSeq"/>
        </authorList>
    </citation>
    <scope>IDENTIFICATION</scope>
    <source>
        <tissue evidence="7">Whole Larva</tissue>
    </source>
</reference>
<comment type="similarity">
    <text evidence="1 5">Belongs to the HIT family.</text>
</comment>
<proteinExistence type="inferred from homology"/>
<evidence type="ECO:0000313" key="7">
    <source>
        <dbReference type="RefSeq" id="XP_017778004.1"/>
    </source>
</evidence>
<gene>
    <name evidence="7" type="primary">LOC108563755</name>
</gene>
<evidence type="ECO:0000256" key="5">
    <source>
        <dbReference type="PIRNR" id="PIRNR028973"/>
    </source>
</evidence>
<name>A0ABM1MTV4_NICVS</name>